<dbReference type="PANTHER" id="PTHR48081:SF8">
    <property type="entry name" value="ALPHA_BETA HYDROLASE FOLD-3 DOMAIN-CONTAINING PROTEIN-RELATED"/>
    <property type="match status" value="1"/>
</dbReference>
<dbReference type="Gene3D" id="3.40.50.1820">
    <property type="entry name" value="alpha/beta hydrolase"/>
    <property type="match status" value="1"/>
</dbReference>
<keyword evidence="1 3" id="KW-0378">Hydrolase</keyword>
<dbReference type="InterPro" id="IPR013094">
    <property type="entry name" value="AB_hydrolase_3"/>
</dbReference>
<dbReference type="Pfam" id="PF07859">
    <property type="entry name" value="Abhydrolase_3"/>
    <property type="match status" value="1"/>
</dbReference>
<accession>A0ABT5B5L5</accession>
<dbReference type="SUPFAM" id="SSF53474">
    <property type="entry name" value="alpha/beta-Hydrolases"/>
    <property type="match status" value="1"/>
</dbReference>
<evidence type="ECO:0000256" key="1">
    <source>
        <dbReference type="ARBA" id="ARBA00022801"/>
    </source>
</evidence>
<evidence type="ECO:0000259" key="2">
    <source>
        <dbReference type="Pfam" id="PF07859"/>
    </source>
</evidence>
<proteinExistence type="predicted"/>
<dbReference type="Proteomes" id="UP001217838">
    <property type="component" value="Unassembled WGS sequence"/>
</dbReference>
<gene>
    <name evidence="3" type="ORF">POL58_13370</name>
</gene>
<feature type="domain" description="Alpha/beta hydrolase fold-3" evidence="2">
    <location>
        <begin position="61"/>
        <end position="267"/>
    </location>
</feature>
<comment type="caution">
    <text evidence="3">The sequence shown here is derived from an EMBL/GenBank/DDBJ whole genome shotgun (WGS) entry which is preliminary data.</text>
</comment>
<dbReference type="InterPro" id="IPR050300">
    <property type="entry name" value="GDXG_lipolytic_enzyme"/>
</dbReference>
<name>A0ABT5B5L5_9BACT</name>
<reference evidence="3 4" key="1">
    <citation type="submission" date="2022-11" db="EMBL/GenBank/DDBJ databases">
        <title>Minimal conservation of predation-associated metabolite biosynthetic gene clusters underscores biosynthetic potential of Myxococcota including descriptions for ten novel species: Archangium lansinium sp. nov., Myxococcus landrumus sp. nov., Nannocystis bai.</title>
        <authorList>
            <person name="Ahearne A."/>
            <person name="Stevens C."/>
            <person name="Dowd S."/>
        </authorList>
    </citation>
    <scope>NUCLEOTIDE SEQUENCE [LARGE SCALE GENOMIC DNA]</scope>
    <source>
        <strain evidence="3 4">NCELM</strain>
    </source>
</reference>
<sequence length="295" mass="31889">MANWLPRGAVRRWSLWLLERLPMPTPRLPEGVTVTVRQLEGTSATVRVIRGPGDPRARPVVLWIHGGGYVIGSAKQDDLVCARIAQRLGAVVVSVDYRLASRHPFPAPLDDCVAAWELIHREAPALGVDATRSIIVGQSAGGGLAAGLVLRLADGGRPLPRLQVLVYPMLDDRTVLRQIEGRHHRVWDRGSNAIGWSKYLGRAPGGADVSEYAAAARRVDLRGLPPAWLGVGTLDLFHDEDVDYASRLAAAGVPVELELVPGAYHGFDIVAPRARVSQDFVESQLKAMERALAGG</sequence>
<protein>
    <submittedName>
        <fullName evidence="3">Alpha/beta hydrolase</fullName>
    </submittedName>
</protein>
<dbReference type="RefSeq" id="WP_271998212.1">
    <property type="nucleotide sequence ID" value="NZ_JAQNDN010000005.1"/>
</dbReference>
<dbReference type="InterPro" id="IPR029058">
    <property type="entry name" value="AB_hydrolase_fold"/>
</dbReference>
<evidence type="ECO:0000313" key="3">
    <source>
        <dbReference type="EMBL" id="MDC0668738.1"/>
    </source>
</evidence>
<keyword evidence="4" id="KW-1185">Reference proteome</keyword>
<dbReference type="GO" id="GO:0016787">
    <property type="term" value="F:hydrolase activity"/>
    <property type="evidence" value="ECO:0007669"/>
    <property type="project" value="UniProtKB-KW"/>
</dbReference>
<evidence type="ECO:0000313" key="4">
    <source>
        <dbReference type="Proteomes" id="UP001217838"/>
    </source>
</evidence>
<dbReference type="PANTHER" id="PTHR48081">
    <property type="entry name" value="AB HYDROLASE SUPERFAMILY PROTEIN C4A8.06C"/>
    <property type="match status" value="1"/>
</dbReference>
<dbReference type="EMBL" id="JAQNDN010000005">
    <property type="protein sequence ID" value="MDC0668738.1"/>
    <property type="molecule type" value="Genomic_DNA"/>
</dbReference>
<organism evidence="3 4">
    <name type="scientific">Nannocystis radixulma</name>
    <dbReference type="NCBI Taxonomy" id="2995305"/>
    <lineage>
        <taxon>Bacteria</taxon>
        <taxon>Pseudomonadati</taxon>
        <taxon>Myxococcota</taxon>
        <taxon>Polyangia</taxon>
        <taxon>Nannocystales</taxon>
        <taxon>Nannocystaceae</taxon>
        <taxon>Nannocystis</taxon>
    </lineage>
</organism>